<dbReference type="RefSeq" id="WP_146779632.1">
    <property type="nucleotide sequence ID" value="NZ_CP042434.1"/>
</dbReference>
<evidence type="ECO:0000313" key="8">
    <source>
        <dbReference type="EMBL" id="QEC70368.1"/>
    </source>
</evidence>
<feature type="domain" description="SusD-like N-terminal" evidence="7">
    <location>
        <begin position="24"/>
        <end position="235"/>
    </location>
</feature>
<comment type="subcellular location">
    <subcellularLocation>
        <location evidence="1">Cell outer membrane</location>
    </subcellularLocation>
</comment>
<evidence type="ECO:0000259" key="7">
    <source>
        <dbReference type="Pfam" id="PF14322"/>
    </source>
</evidence>
<dbReference type="InterPro" id="IPR033985">
    <property type="entry name" value="SusD-like_N"/>
</dbReference>
<evidence type="ECO:0000256" key="4">
    <source>
        <dbReference type="ARBA" id="ARBA00023136"/>
    </source>
</evidence>
<dbReference type="InterPro" id="IPR012944">
    <property type="entry name" value="SusD_RagB_dom"/>
</dbReference>
<comment type="similarity">
    <text evidence="2">Belongs to the SusD family.</text>
</comment>
<dbReference type="SUPFAM" id="SSF48452">
    <property type="entry name" value="TPR-like"/>
    <property type="match status" value="1"/>
</dbReference>
<dbReference type="Gene3D" id="1.25.40.390">
    <property type="match status" value="1"/>
</dbReference>
<dbReference type="KEGG" id="agi:FSB73_00210"/>
<evidence type="ECO:0000259" key="6">
    <source>
        <dbReference type="Pfam" id="PF07980"/>
    </source>
</evidence>
<dbReference type="Pfam" id="PF07980">
    <property type="entry name" value="SusD_RagB"/>
    <property type="match status" value="1"/>
</dbReference>
<accession>A0A5B8VJ93</accession>
<proteinExistence type="inferred from homology"/>
<keyword evidence="9" id="KW-1185">Reference proteome</keyword>
<keyword evidence="4" id="KW-0472">Membrane</keyword>
<dbReference type="EMBL" id="CP042434">
    <property type="protein sequence ID" value="QEC70368.1"/>
    <property type="molecule type" value="Genomic_DNA"/>
</dbReference>
<evidence type="ECO:0000313" key="9">
    <source>
        <dbReference type="Proteomes" id="UP000321291"/>
    </source>
</evidence>
<name>A0A5B8VJ93_9BACT</name>
<dbReference type="Proteomes" id="UP000321291">
    <property type="component" value="Chromosome"/>
</dbReference>
<evidence type="ECO:0000256" key="2">
    <source>
        <dbReference type="ARBA" id="ARBA00006275"/>
    </source>
</evidence>
<evidence type="ECO:0000256" key="5">
    <source>
        <dbReference type="ARBA" id="ARBA00023237"/>
    </source>
</evidence>
<keyword evidence="3" id="KW-0732">Signal</keyword>
<feature type="domain" description="RagB/SusD" evidence="6">
    <location>
        <begin position="321"/>
        <end position="628"/>
    </location>
</feature>
<sequence>MNRYKSLFIILFLVGGLFMSGCEKYLDVVPAETISSKDVLDNIVNAEKIWARLYNQTIQDFGLVETGGYNGVLLDACTDECMNHWESPAELAFNSGSWNGVSNPLDNWSSSYQVIRIANIFLENIDNSKIPADKLSYYKPRIPGYKADARFLRAMRYFELFRRYGAVPIITRSYNVNEAGEVSSLLRSPVDSVVAFITAECDAAAADLPLDFNNNPSEIGRITKGAALALKARTLLYAASPLFNGNTMYADVKNPDGTQLFPQTYDKQKWKKAADAAKAVMDLGIYALYNPDPSNPVDNYAQLFYTREYKETILPLMFGATRNLEANYLPNGKDATGQSGNGKLSVFQTMVDSYEMDNGLPISDPNSGYDSTGFWDGQIWDGKAYREVKDVSNMYKNRDPRFYATIFFQNEYWDSTNHIRKLKFAYYGGNNGASDGWPKSGTNCVTGYNWRKWSDPRVDVKHNTGNANRNYPVFRYAEILLDYAEAMNEYLDAPSQDVYDAINKIRDRVSMPELPITSEDHTKEGLRARIHNEWRVEFAFENHRFWDVRRWLIGTQVDNGPMYGLNARPSQQELEATGLDPKSEQAGVDVFYKKVVVQTRTFTKKHYLFPIPQLEIDKNPNLIQNFGW</sequence>
<dbReference type="InterPro" id="IPR011990">
    <property type="entry name" value="TPR-like_helical_dom_sf"/>
</dbReference>
<organism evidence="8 9">
    <name type="scientific">Arachidicoccus ginsenosidivorans</name>
    <dbReference type="NCBI Taxonomy" id="496057"/>
    <lineage>
        <taxon>Bacteria</taxon>
        <taxon>Pseudomonadati</taxon>
        <taxon>Bacteroidota</taxon>
        <taxon>Chitinophagia</taxon>
        <taxon>Chitinophagales</taxon>
        <taxon>Chitinophagaceae</taxon>
        <taxon>Arachidicoccus</taxon>
    </lineage>
</organism>
<dbReference type="OrthoDB" id="608091at2"/>
<gene>
    <name evidence="8" type="ORF">FSB73_00210</name>
</gene>
<reference evidence="8 9" key="1">
    <citation type="journal article" date="2017" name="Int. J. Syst. Evol. Microbiol.">
        <title>Arachidicoccus ginsenosidivorans sp. nov., with ginsenoside-converting activity isolated from ginseng cultivating soil.</title>
        <authorList>
            <person name="Siddiqi M.Z."/>
            <person name="Aslam Z."/>
            <person name="Im W.T."/>
        </authorList>
    </citation>
    <scope>NUCLEOTIDE SEQUENCE [LARGE SCALE GENOMIC DNA]</scope>
    <source>
        <strain evidence="8 9">Gsoil 809</strain>
    </source>
</reference>
<evidence type="ECO:0000256" key="3">
    <source>
        <dbReference type="ARBA" id="ARBA00022729"/>
    </source>
</evidence>
<dbReference type="Pfam" id="PF14322">
    <property type="entry name" value="SusD-like_3"/>
    <property type="match status" value="1"/>
</dbReference>
<dbReference type="AlphaFoldDB" id="A0A5B8VJ93"/>
<keyword evidence="5" id="KW-0998">Cell outer membrane</keyword>
<evidence type="ECO:0000256" key="1">
    <source>
        <dbReference type="ARBA" id="ARBA00004442"/>
    </source>
</evidence>
<dbReference type="GO" id="GO:0009279">
    <property type="term" value="C:cell outer membrane"/>
    <property type="evidence" value="ECO:0007669"/>
    <property type="project" value="UniProtKB-SubCell"/>
</dbReference>
<dbReference type="PROSITE" id="PS51257">
    <property type="entry name" value="PROKAR_LIPOPROTEIN"/>
    <property type="match status" value="1"/>
</dbReference>
<protein>
    <submittedName>
        <fullName evidence="8">RagB/SusD family nutrient uptake outer membrane protein</fullName>
    </submittedName>
</protein>